<comment type="caution">
    <text evidence="1">The sequence shown here is derived from an EMBL/GenBank/DDBJ whole genome shotgun (WGS) entry which is preliminary data.</text>
</comment>
<sequence>MAQQPESPRLSLSENQATIQNHRIQREINNIRQYFQSLKGDLQTQLATLQNNYNLLQQNLTQNDLLLADIHLDLKWIPLPNMATIQEVIAVVTSLIAPILQYISQEPPKDYVNKIKQLYNCSSIVSVVAAFNDAIKTQILASKMGGKYIPPNPFNNQAVVAVNTLALFLAWLNTKYQRNNIGTQQIATQRLTQEKFMLYDTSETYKTRIKPFLL</sequence>
<dbReference type="AlphaFoldDB" id="A0A9N8W2B6"/>
<organism evidence="1 2">
    <name type="scientific">Cetraspora pellucida</name>
    <dbReference type="NCBI Taxonomy" id="1433469"/>
    <lineage>
        <taxon>Eukaryota</taxon>
        <taxon>Fungi</taxon>
        <taxon>Fungi incertae sedis</taxon>
        <taxon>Mucoromycota</taxon>
        <taxon>Glomeromycotina</taxon>
        <taxon>Glomeromycetes</taxon>
        <taxon>Diversisporales</taxon>
        <taxon>Gigasporaceae</taxon>
        <taxon>Cetraspora</taxon>
    </lineage>
</organism>
<name>A0A9N8W2B6_9GLOM</name>
<dbReference type="OrthoDB" id="2428276at2759"/>
<evidence type="ECO:0000313" key="1">
    <source>
        <dbReference type="EMBL" id="CAG8468461.1"/>
    </source>
</evidence>
<reference evidence="1" key="1">
    <citation type="submission" date="2021-06" db="EMBL/GenBank/DDBJ databases">
        <authorList>
            <person name="Kallberg Y."/>
            <person name="Tangrot J."/>
            <person name="Rosling A."/>
        </authorList>
    </citation>
    <scope>NUCLEOTIDE SEQUENCE</scope>
    <source>
        <strain evidence="1">FL966</strain>
    </source>
</reference>
<protein>
    <submittedName>
        <fullName evidence="1">2012_t:CDS:1</fullName>
    </submittedName>
</protein>
<keyword evidence="2" id="KW-1185">Reference proteome</keyword>
<dbReference type="Proteomes" id="UP000789759">
    <property type="component" value="Unassembled WGS sequence"/>
</dbReference>
<proteinExistence type="predicted"/>
<accession>A0A9N8W2B6</accession>
<gene>
    <name evidence="1" type="ORF">CPELLU_LOCUS955</name>
</gene>
<dbReference type="EMBL" id="CAJVQA010000320">
    <property type="protein sequence ID" value="CAG8468461.1"/>
    <property type="molecule type" value="Genomic_DNA"/>
</dbReference>
<evidence type="ECO:0000313" key="2">
    <source>
        <dbReference type="Proteomes" id="UP000789759"/>
    </source>
</evidence>